<protein>
    <submittedName>
        <fullName evidence="2">Uncharacterized protein</fullName>
    </submittedName>
</protein>
<feature type="chain" id="PRO_5047391090" evidence="1">
    <location>
        <begin position="22"/>
        <end position="296"/>
    </location>
</feature>
<evidence type="ECO:0000256" key="1">
    <source>
        <dbReference type="SAM" id="SignalP"/>
    </source>
</evidence>
<keyword evidence="3" id="KW-1185">Reference proteome</keyword>
<dbReference type="EMBL" id="CP111015">
    <property type="protein sequence ID" value="WAR02180.1"/>
    <property type="molecule type" value="Genomic_DNA"/>
</dbReference>
<evidence type="ECO:0000313" key="2">
    <source>
        <dbReference type="EMBL" id="WAR02180.1"/>
    </source>
</evidence>
<name>A0ABY7DWS2_MYAAR</name>
<keyword evidence="1" id="KW-0732">Signal</keyword>
<sequence length="296" mass="29880">MIRWSLLVFGCVLVFRHRVETAVGGTTCSLGGNECSGIANSFCDVPNLVCKCVDIATEDTGASTCPLTVCSSDPTLCTDANSECLSSTACACKTLYELSGGDNANACTAKGQVCDTTLTSPVCACDNGYTATAGACVANVVGGTCAASGYECSALSGGYCKTGTGCACSAIYDLSGTSCTAKRVGVTCTSSGGECQYILAGYCDTTTNANAPVCACAAIADIASQTCNFKACTADAFCTAIDPNSECIKGNCLCKSGYDINGSGTSNKCEQQSGSEAITASFVMVMACLVISFLQN</sequence>
<dbReference type="Proteomes" id="UP001164746">
    <property type="component" value="Chromosome 4"/>
</dbReference>
<feature type="signal peptide" evidence="1">
    <location>
        <begin position="1"/>
        <end position="21"/>
    </location>
</feature>
<reference evidence="2" key="1">
    <citation type="submission" date="2022-11" db="EMBL/GenBank/DDBJ databases">
        <title>Centuries of genome instability and evolution in soft-shell clam transmissible cancer (bioRxiv).</title>
        <authorList>
            <person name="Hart S.F.M."/>
            <person name="Yonemitsu M.A."/>
            <person name="Giersch R.M."/>
            <person name="Beal B.F."/>
            <person name="Arriagada G."/>
            <person name="Davis B.W."/>
            <person name="Ostrander E.A."/>
            <person name="Goff S.P."/>
            <person name="Metzger M.J."/>
        </authorList>
    </citation>
    <scope>NUCLEOTIDE SEQUENCE</scope>
    <source>
        <strain evidence="2">MELC-2E11</strain>
        <tissue evidence="2">Siphon/mantle</tissue>
    </source>
</reference>
<evidence type="ECO:0000313" key="3">
    <source>
        <dbReference type="Proteomes" id="UP001164746"/>
    </source>
</evidence>
<accession>A0ABY7DWS2</accession>
<proteinExistence type="predicted"/>
<gene>
    <name evidence="2" type="ORF">MAR_008738</name>
</gene>
<organism evidence="2 3">
    <name type="scientific">Mya arenaria</name>
    <name type="common">Soft-shell clam</name>
    <dbReference type="NCBI Taxonomy" id="6604"/>
    <lineage>
        <taxon>Eukaryota</taxon>
        <taxon>Metazoa</taxon>
        <taxon>Spiralia</taxon>
        <taxon>Lophotrochozoa</taxon>
        <taxon>Mollusca</taxon>
        <taxon>Bivalvia</taxon>
        <taxon>Autobranchia</taxon>
        <taxon>Heteroconchia</taxon>
        <taxon>Euheterodonta</taxon>
        <taxon>Imparidentia</taxon>
        <taxon>Neoheterodontei</taxon>
        <taxon>Myida</taxon>
        <taxon>Myoidea</taxon>
        <taxon>Myidae</taxon>
        <taxon>Mya</taxon>
    </lineage>
</organism>